<protein>
    <submittedName>
        <fullName evidence="1">Uncharacterized protein</fullName>
    </submittedName>
</protein>
<sequence>MLICRAFITLKDGTRLYAKQVGKKAFCWEVTEEEYKAYLEKQKKNKKK</sequence>
<keyword evidence="2" id="KW-1185">Reference proteome</keyword>
<evidence type="ECO:0000313" key="1">
    <source>
        <dbReference type="EMBL" id="KIQ93902.1"/>
    </source>
</evidence>
<reference evidence="1 2" key="1">
    <citation type="submission" date="2015-01" db="EMBL/GenBank/DDBJ databases">
        <title>Draft genome of Anoxybacillus thermarum strain AF/04.</title>
        <authorList>
            <person name="Poli A."/>
            <person name="Nicolaus B."/>
            <person name="Chan K.-G."/>
            <person name="Kahar U.M."/>
            <person name="Yaakob A.S."/>
            <person name="Chan C.S."/>
            <person name="Goh K.M."/>
        </authorList>
    </citation>
    <scope>NUCLEOTIDE SEQUENCE [LARGE SCALE GENOMIC DNA]</scope>
    <source>
        <strain evidence="1 2">AF/04</strain>
    </source>
</reference>
<name>A0A0D0RQE7_9BACL</name>
<evidence type="ECO:0000313" key="2">
    <source>
        <dbReference type="Proteomes" id="UP000032102"/>
    </source>
</evidence>
<accession>A0A0D0RQE7</accession>
<organism evidence="1 2">
    <name type="scientific">Anoxybacillus thermarum</name>
    <dbReference type="NCBI Taxonomy" id="404937"/>
    <lineage>
        <taxon>Bacteria</taxon>
        <taxon>Bacillati</taxon>
        <taxon>Bacillota</taxon>
        <taxon>Bacilli</taxon>
        <taxon>Bacillales</taxon>
        <taxon>Anoxybacillaceae</taxon>
        <taxon>Anoxybacillus</taxon>
    </lineage>
</organism>
<dbReference type="EMBL" id="JXTH01000041">
    <property type="protein sequence ID" value="KIQ93902.1"/>
    <property type="molecule type" value="Genomic_DNA"/>
</dbReference>
<dbReference type="AlphaFoldDB" id="A0A0D0RQE7"/>
<dbReference type="RefSeq" id="WP_167333782.1">
    <property type="nucleotide sequence ID" value="NZ_JXTH01000041.1"/>
</dbReference>
<dbReference type="PATRIC" id="fig|404937.3.peg.2178"/>
<comment type="caution">
    <text evidence="1">The sequence shown here is derived from an EMBL/GenBank/DDBJ whole genome shotgun (WGS) entry which is preliminary data.</text>
</comment>
<dbReference type="Proteomes" id="UP000032102">
    <property type="component" value="Unassembled WGS sequence"/>
</dbReference>
<proteinExistence type="predicted"/>
<gene>
    <name evidence="1" type="ORF">LH47_02052</name>
</gene>